<name>A0ACB7CFS1_9ASCO</name>
<evidence type="ECO:0000313" key="2">
    <source>
        <dbReference type="Proteomes" id="UP000768646"/>
    </source>
</evidence>
<accession>A0ACB7CFS1</accession>
<dbReference type="EMBL" id="JABTEG010000001">
    <property type="protein sequence ID" value="KAG4306446.1"/>
    <property type="molecule type" value="Genomic_DNA"/>
</dbReference>
<comment type="caution">
    <text evidence="1">The sequence shown here is derived from an EMBL/GenBank/DDBJ whole genome shotgun (WGS) entry which is preliminary data.</text>
</comment>
<sequence>MRIIPLEILKTSNYSYIIICDNTHEAAIVDPADPEVIFPYLEELEKNEKIHLSSIITTHHHYDHAGGNKRMCKKYSNIKVYGGSDSESVNHFLKDGEIFNVGEITIKSLHTPCHTRDSICYFAENKGKRAVFTGDTLFNGGCGKFFEGIADEMHTNLNKILSSLPGDTKIYPGHEYTRSNIRFAKSIFNSDKLCEVSKFADNNKITCGEFTIDDEKAYNPFMMVDSIEIQKVTGESDPVRVMAKLRELKNKF</sequence>
<keyword evidence="2" id="KW-1185">Reference proteome</keyword>
<dbReference type="Proteomes" id="UP000768646">
    <property type="component" value="Unassembled WGS sequence"/>
</dbReference>
<evidence type="ECO:0000313" key="1">
    <source>
        <dbReference type="EMBL" id="KAG4306446.1"/>
    </source>
</evidence>
<protein>
    <submittedName>
        <fullName evidence="1">Uncharacterized protein</fullName>
    </submittedName>
</protein>
<gene>
    <name evidence="1" type="ORF">PORY_000434</name>
</gene>
<reference evidence="1 2" key="1">
    <citation type="journal article" date="2021" name="Commun. Biol.">
        <title>Genomic insights into the host specific adaptation of the Pneumocystis genus.</title>
        <authorList>
            <person name="Cisse O.H."/>
            <person name="Ma L."/>
            <person name="Dekker J.P."/>
            <person name="Khil P.P."/>
            <person name="Youn J.-H."/>
            <person name="Brenchley J.M."/>
            <person name="Blair R."/>
            <person name="Pahar B."/>
            <person name="Chabe M."/>
            <person name="Van Rompay K.K.A."/>
            <person name="Keesler R."/>
            <person name="Sukura A."/>
            <person name="Hirsch V."/>
            <person name="Kutty G."/>
            <person name="Liu Y."/>
            <person name="Peng L."/>
            <person name="Chen J."/>
            <person name="Song J."/>
            <person name="Weissenbacher-Lang C."/>
            <person name="Xu J."/>
            <person name="Upham N.S."/>
            <person name="Stajich J.E."/>
            <person name="Cuomo C.A."/>
            <person name="Cushion M.T."/>
            <person name="Kovacs J.A."/>
        </authorList>
    </citation>
    <scope>NUCLEOTIDE SEQUENCE [LARGE SCALE GENOMIC DNA]</scope>
    <source>
        <strain evidence="1 2">RABM</strain>
    </source>
</reference>
<proteinExistence type="predicted"/>
<organism evidence="1 2">
    <name type="scientific">Pneumocystis oryctolagi</name>
    <dbReference type="NCBI Taxonomy" id="42067"/>
    <lineage>
        <taxon>Eukaryota</taxon>
        <taxon>Fungi</taxon>
        <taxon>Dikarya</taxon>
        <taxon>Ascomycota</taxon>
        <taxon>Taphrinomycotina</taxon>
        <taxon>Pneumocystomycetes</taxon>
        <taxon>Pneumocystaceae</taxon>
        <taxon>Pneumocystis</taxon>
    </lineage>
</organism>